<protein>
    <submittedName>
        <fullName evidence="1">Uncharacterized protein</fullName>
    </submittedName>
</protein>
<gene>
    <name evidence="1" type="ORF">GCM10012280_63550</name>
</gene>
<dbReference type="Proteomes" id="UP000641932">
    <property type="component" value="Unassembled WGS sequence"/>
</dbReference>
<name>A0A917ZXP6_9ACTN</name>
<organism evidence="1 2">
    <name type="scientific">Wenjunlia tyrosinilytica</name>
    <dbReference type="NCBI Taxonomy" id="1544741"/>
    <lineage>
        <taxon>Bacteria</taxon>
        <taxon>Bacillati</taxon>
        <taxon>Actinomycetota</taxon>
        <taxon>Actinomycetes</taxon>
        <taxon>Kitasatosporales</taxon>
        <taxon>Streptomycetaceae</taxon>
        <taxon>Wenjunlia</taxon>
    </lineage>
</organism>
<evidence type="ECO:0000313" key="1">
    <source>
        <dbReference type="EMBL" id="GGO98730.1"/>
    </source>
</evidence>
<keyword evidence="2" id="KW-1185">Reference proteome</keyword>
<accession>A0A917ZXP6</accession>
<comment type="caution">
    <text evidence="1">The sequence shown here is derived from an EMBL/GenBank/DDBJ whole genome shotgun (WGS) entry which is preliminary data.</text>
</comment>
<evidence type="ECO:0000313" key="2">
    <source>
        <dbReference type="Proteomes" id="UP000641932"/>
    </source>
</evidence>
<dbReference type="AlphaFoldDB" id="A0A917ZXP6"/>
<dbReference type="EMBL" id="BMMS01000040">
    <property type="protein sequence ID" value="GGO98730.1"/>
    <property type="molecule type" value="Genomic_DNA"/>
</dbReference>
<sequence>MQMSRATLTTHALHVAAGVSEHWGWKALNAGVIHEPHSEDDVIALRVYACVSQIAWPGEKRPRSAKQQLELWQELAVHTAREALSSHSTTHETAMWVLPDGVHTATTPGERAALELDVLSGRPAFRIPIGLWITQLPEALAKLPKPRIRRSSKTDAPAA</sequence>
<reference evidence="1" key="2">
    <citation type="submission" date="2020-09" db="EMBL/GenBank/DDBJ databases">
        <authorList>
            <person name="Sun Q."/>
            <person name="Zhou Y."/>
        </authorList>
    </citation>
    <scope>NUCLEOTIDE SEQUENCE</scope>
    <source>
        <strain evidence="1">CGMCC 4.7201</strain>
    </source>
</reference>
<reference evidence="1" key="1">
    <citation type="journal article" date="2014" name="Int. J. Syst. Evol. Microbiol.">
        <title>Complete genome sequence of Corynebacterium casei LMG S-19264T (=DSM 44701T), isolated from a smear-ripened cheese.</title>
        <authorList>
            <consortium name="US DOE Joint Genome Institute (JGI-PGF)"/>
            <person name="Walter F."/>
            <person name="Albersmeier A."/>
            <person name="Kalinowski J."/>
            <person name="Ruckert C."/>
        </authorList>
    </citation>
    <scope>NUCLEOTIDE SEQUENCE</scope>
    <source>
        <strain evidence="1">CGMCC 4.7201</strain>
    </source>
</reference>
<proteinExistence type="predicted"/>